<dbReference type="AlphaFoldDB" id="A0A2Z6NRK8"/>
<sequence>MGNCDEKSLHPRPEVLDLPLSTRMRLGFSVRFRLGFGNNFSGTVLDKVRWYENNVKTFSDDIMFIVSLPDSLINLVQLKILDFHSNKLWGITKGKVGKK</sequence>
<evidence type="ECO:0000313" key="2">
    <source>
        <dbReference type="Proteomes" id="UP000242715"/>
    </source>
</evidence>
<reference evidence="2" key="1">
    <citation type="journal article" date="2017" name="Front. Plant Sci.">
        <title>Climate Clever Clovers: New Paradigm to Reduce the Environmental Footprint of Ruminants by Breeding Low Methanogenic Forages Utilizing Haplotype Variation.</title>
        <authorList>
            <person name="Kaur P."/>
            <person name="Appels R."/>
            <person name="Bayer P.E."/>
            <person name="Keeble-Gagnere G."/>
            <person name="Wang J."/>
            <person name="Hirakawa H."/>
            <person name="Shirasawa K."/>
            <person name="Vercoe P."/>
            <person name="Stefanova K."/>
            <person name="Durmic Z."/>
            <person name="Nichols P."/>
            <person name="Revell C."/>
            <person name="Isobe S.N."/>
            <person name="Edwards D."/>
            <person name="Erskine W."/>
        </authorList>
    </citation>
    <scope>NUCLEOTIDE SEQUENCE [LARGE SCALE GENOMIC DNA]</scope>
    <source>
        <strain evidence="2">cv. Daliak</strain>
    </source>
</reference>
<dbReference type="Proteomes" id="UP000242715">
    <property type="component" value="Unassembled WGS sequence"/>
</dbReference>
<proteinExistence type="predicted"/>
<organism evidence="1 2">
    <name type="scientific">Trifolium subterraneum</name>
    <name type="common">Subterranean clover</name>
    <dbReference type="NCBI Taxonomy" id="3900"/>
    <lineage>
        <taxon>Eukaryota</taxon>
        <taxon>Viridiplantae</taxon>
        <taxon>Streptophyta</taxon>
        <taxon>Embryophyta</taxon>
        <taxon>Tracheophyta</taxon>
        <taxon>Spermatophyta</taxon>
        <taxon>Magnoliopsida</taxon>
        <taxon>eudicotyledons</taxon>
        <taxon>Gunneridae</taxon>
        <taxon>Pentapetalae</taxon>
        <taxon>rosids</taxon>
        <taxon>fabids</taxon>
        <taxon>Fabales</taxon>
        <taxon>Fabaceae</taxon>
        <taxon>Papilionoideae</taxon>
        <taxon>50 kb inversion clade</taxon>
        <taxon>NPAAA clade</taxon>
        <taxon>Hologalegina</taxon>
        <taxon>IRL clade</taxon>
        <taxon>Trifolieae</taxon>
        <taxon>Trifolium</taxon>
    </lineage>
</organism>
<name>A0A2Z6NRK8_TRISU</name>
<gene>
    <name evidence="1" type="ORF">TSUD_321430</name>
</gene>
<protein>
    <submittedName>
        <fullName evidence="1">Uncharacterized protein</fullName>
    </submittedName>
</protein>
<evidence type="ECO:0000313" key="1">
    <source>
        <dbReference type="EMBL" id="GAU39072.1"/>
    </source>
</evidence>
<accession>A0A2Z6NRK8</accession>
<keyword evidence="2" id="KW-1185">Reference proteome</keyword>
<dbReference type="EMBL" id="DF973743">
    <property type="protein sequence ID" value="GAU39072.1"/>
    <property type="molecule type" value="Genomic_DNA"/>
</dbReference>